<evidence type="ECO:0000313" key="4">
    <source>
        <dbReference type="Proteomes" id="UP001058098"/>
    </source>
</evidence>
<dbReference type="Pfam" id="PF17990">
    <property type="entry name" value="LodA_N"/>
    <property type="match status" value="1"/>
</dbReference>
<feature type="domain" description="L-lysine epsilon oxidase C-terminal" evidence="2">
    <location>
        <begin position="361"/>
        <end position="508"/>
    </location>
</feature>
<dbReference type="EMBL" id="CP062230">
    <property type="protein sequence ID" value="UVC19422.1"/>
    <property type="molecule type" value="Genomic_DNA"/>
</dbReference>
<dbReference type="CDD" id="cd14731">
    <property type="entry name" value="LodA_like_1"/>
    <property type="match status" value="1"/>
</dbReference>
<sequence length="651" mass="72410">MAAEVVRAEIHPGIGIARVGNSQEWILAPEVMRPAPRTAAQCRDETGAIRREAVRFRIYGYDEHGEVVKELTADDAEIEWTVHIAAAKAAWYIFIAAMDRPEMKDRMLRRRNPDYELSKRSDLRIDPGPVTIGGRNSASQCSGRFTYRDAGAEVLLGDLATDEAGRLVVAAGRGVSGSPTGLPPISTEDDDWFGNTSGWYDDIADGPVTATVRIDGRKIPCSNAWVASAPPNFAPDILGWRTLDDLMQDVFTNARWLDRPALPSFSHDIYPLFERLARLQWVNQGIANIFGAHGVTDFTDPDFVDKIARIHNGEADTYQPLRRSLANLFRGKDSTSWQGLPPIYGDTFGTIGGSEADQPGNLLSLWDRAKKSVDKWVAGHFDTDWSGPPSVQVFEDVPLAEQPRLLDRAAMHFCLADAFHPGCELTWLLRHPGLYEAPYRIRMRSAGAPPQDYGNGLTREAIFAANGPLQAQGPGDLTRWMALPWQMDTLGCRSGYFPDLDPYLPTFWPARVPNHVLTGEDYEILMDKTKSPEERIGAFTTRKSWYAPLGPDVSFANAIQRMIDHLQKLGIVCLLPGPDDAAQLGVPKEIYVEHLHAEKTARADFRAEFAALRQLQGTPSEADLQAQKAGWSSDSERHSYLRARFPHLQDR</sequence>
<evidence type="ECO:0000259" key="1">
    <source>
        <dbReference type="Pfam" id="PF17990"/>
    </source>
</evidence>
<organism evidence="3 4">
    <name type="scientific">Mesorhizobium onobrychidis</name>
    <dbReference type="NCBI Taxonomy" id="2775404"/>
    <lineage>
        <taxon>Bacteria</taxon>
        <taxon>Pseudomonadati</taxon>
        <taxon>Pseudomonadota</taxon>
        <taxon>Alphaproteobacteria</taxon>
        <taxon>Hyphomicrobiales</taxon>
        <taxon>Phyllobacteriaceae</taxon>
        <taxon>Mesorhizobium</taxon>
    </lineage>
</organism>
<dbReference type="InterPro" id="IPR041173">
    <property type="entry name" value="LodA_C"/>
</dbReference>
<feature type="domain" description="L-Lysine epsilon oxidase N-terminal" evidence="1">
    <location>
        <begin position="11"/>
        <end position="226"/>
    </location>
</feature>
<keyword evidence="3" id="KW-0614">Plasmid</keyword>
<dbReference type="Pfam" id="PF18417">
    <property type="entry name" value="LodA_C"/>
    <property type="match status" value="1"/>
</dbReference>
<protein>
    <submittedName>
        <fullName evidence="3">LodA/GoxA family CTQ-dependent oxidase</fullName>
    </submittedName>
</protein>
<gene>
    <name evidence="3" type="ORF">IHQ72_35850</name>
</gene>
<keyword evidence="4" id="KW-1185">Reference proteome</keyword>
<name>A0ABY5RB04_9HYPH</name>
<evidence type="ECO:0000259" key="2">
    <source>
        <dbReference type="Pfam" id="PF18417"/>
    </source>
</evidence>
<accession>A0ABY5RB04</accession>
<dbReference type="RefSeq" id="WP_258124309.1">
    <property type="nucleotide sequence ID" value="NZ_CP062230.1"/>
</dbReference>
<dbReference type="InterPro" id="IPR041168">
    <property type="entry name" value="LodA_N"/>
</dbReference>
<reference evidence="3" key="1">
    <citation type="submission" date="2020-09" db="EMBL/GenBank/DDBJ databases">
        <title>Rhizobia associated with sainfoin plants.</title>
        <authorList>
            <person name="Asharfi S."/>
            <person name="Kuzmanovic N."/>
            <person name="Bunk B."/>
            <person name="Sproeer C."/>
            <person name="Becker M."/>
            <person name="Thuenen T."/>
        </authorList>
    </citation>
    <scope>NUCLEOTIDE SEQUENCE</scope>
    <source>
        <strain evidence="3">OM4</strain>
        <plasmid evidence="3">pOM4</plasmid>
    </source>
</reference>
<geneLocation type="plasmid" evidence="3 4">
    <name>pOM4</name>
</geneLocation>
<proteinExistence type="predicted"/>
<dbReference type="Proteomes" id="UP001058098">
    <property type="component" value="Plasmid pOM4"/>
</dbReference>
<evidence type="ECO:0000313" key="3">
    <source>
        <dbReference type="EMBL" id="UVC19422.1"/>
    </source>
</evidence>
<dbReference type="InterPro" id="IPR033798">
    <property type="entry name" value="LodA-like"/>
</dbReference>